<protein>
    <recommendedName>
        <fullName evidence="2">DUF8204 domain-containing protein</fullName>
    </recommendedName>
</protein>
<feature type="compositionally biased region" description="Basic and acidic residues" evidence="1">
    <location>
        <begin position="1"/>
        <end position="19"/>
    </location>
</feature>
<evidence type="ECO:0000313" key="3">
    <source>
        <dbReference type="EMBL" id="KAG9442896.1"/>
    </source>
</evidence>
<dbReference type="PANTHER" id="PTHR34566:SF2">
    <property type="entry name" value="ALTERED INHERITANCE OF MITOCHONDRIA PROTEIN"/>
    <property type="match status" value="1"/>
</dbReference>
<organism evidence="3 4">
    <name type="scientific">Aristolochia fimbriata</name>
    <name type="common">White veined hardy Dutchman's pipe vine</name>
    <dbReference type="NCBI Taxonomy" id="158543"/>
    <lineage>
        <taxon>Eukaryota</taxon>
        <taxon>Viridiplantae</taxon>
        <taxon>Streptophyta</taxon>
        <taxon>Embryophyta</taxon>
        <taxon>Tracheophyta</taxon>
        <taxon>Spermatophyta</taxon>
        <taxon>Magnoliopsida</taxon>
        <taxon>Magnoliidae</taxon>
        <taxon>Piperales</taxon>
        <taxon>Aristolochiaceae</taxon>
        <taxon>Aristolochia</taxon>
    </lineage>
</organism>
<sequence>MEKEEEIGERPTAEFESPRAKSCKGCLYYSSMLRSDGRSPRCVGLPRNLNTVPGPNVVGESEMEASKEGRNLSDFKYLCIGYSVFFENKGSPGEQQKTKAELPFCVGVEVLADRRVSNADGVHTHANNNKEDGHTFSKPKAHPMGEEFLTRFRRNASLIAWGVARNVQRVGNHVKDYVDDMLYPYRRPPK</sequence>
<dbReference type="Proteomes" id="UP000825729">
    <property type="component" value="Unassembled WGS sequence"/>
</dbReference>
<name>A0AAV7E3F5_ARIFI</name>
<evidence type="ECO:0000259" key="2">
    <source>
        <dbReference type="Pfam" id="PF26631"/>
    </source>
</evidence>
<comment type="caution">
    <text evidence="3">The sequence shown here is derived from an EMBL/GenBank/DDBJ whole genome shotgun (WGS) entry which is preliminary data.</text>
</comment>
<proteinExistence type="predicted"/>
<evidence type="ECO:0000313" key="4">
    <source>
        <dbReference type="Proteomes" id="UP000825729"/>
    </source>
</evidence>
<evidence type="ECO:0000256" key="1">
    <source>
        <dbReference type="SAM" id="MobiDB-lite"/>
    </source>
</evidence>
<accession>A0AAV7E3F5</accession>
<dbReference type="AlphaFoldDB" id="A0AAV7E3F5"/>
<reference evidence="3 4" key="1">
    <citation type="submission" date="2021-07" db="EMBL/GenBank/DDBJ databases">
        <title>The Aristolochia fimbriata genome: insights into angiosperm evolution, floral development and chemical biosynthesis.</title>
        <authorList>
            <person name="Jiao Y."/>
        </authorList>
    </citation>
    <scope>NUCLEOTIDE SEQUENCE [LARGE SCALE GENOMIC DNA]</scope>
    <source>
        <strain evidence="3">IBCAS-2021</strain>
        <tissue evidence="3">Leaf</tissue>
    </source>
</reference>
<feature type="region of interest" description="Disordered" evidence="1">
    <location>
        <begin position="121"/>
        <end position="140"/>
    </location>
</feature>
<dbReference type="PANTHER" id="PTHR34566">
    <property type="entry name" value="ALTERED INHERITANCE OF MITOCHONDRIA PROTEIN"/>
    <property type="match status" value="1"/>
</dbReference>
<dbReference type="InterPro" id="IPR058517">
    <property type="entry name" value="DUF8204"/>
</dbReference>
<dbReference type="Pfam" id="PF26631">
    <property type="entry name" value="DUF8204"/>
    <property type="match status" value="1"/>
</dbReference>
<dbReference type="EMBL" id="JAINDJ010000007">
    <property type="protein sequence ID" value="KAG9442896.1"/>
    <property type="molecule type" value="Genomic_DNA"/>
</dbReference>
<keyword evidence="4" id="KW-1185">Reference proteome</keyword>
<feature type="domain" description="DUF8204" evidence="2">
    <location>
        <begin position="20"/>
        <end position="111"/>
    </location>
</feature>
<gene>
    <name evidence="3" type="ORF">H6P81_018750</name>
</gene>
<feature type="region of interest" description="Disordered" evidence="1">
    <location>
        <begin position="1"/>
        <end position="20"/>
    </location>
</feature>